<evidence type="ECO:0000256" key="5">
    <source>
        <dbReference type="ARBA" id="ARBA00023098"/>
    </source>
</evidence>
<dbReference type="Pfam" id="PF01553">
    <property type="entry name" value="Acyltransferase"/>
    <property type="match status" value="1"/>
</dbReference>
<keyword evidence="7" id="KW-0012">Acyltransferase</keyword>
<sequence>MSAGRAIGPAGWLRIILRALAMIAALALAVPAFYVFKPFTRRNPVPRRFLAALGRISGMTVRRTGPAPQPGSFLIANHVSWLDIPALAGATGSAFVAHDGLAAFAPLRWLCDKNDTVFIARHDRASVTRQIEQVRAALAETGALTVFPEGTTSDGTGLLPFKSALLSALETDADHVPVQPVWLDYGREVADIAWVGVEPGLDNALRVLARRRPVTLTLHFLLPLEPAARANRKTMAKAAQDAIQAAIDRPA</sequence>
<comment type="caution">
    <text evidence="10">The sequence shown here is derived from an EMBL/GenBank/DDBJ whole genome shotgun (WGS) entry which is preliminary data.</text>
</comment>
<dbReference type="GO" id="GO:0006629">
    <property type="term" value="P:lipid metabolic process"/>
    <property type="evidence" value="ECO:0007669"/>
    <property type="project" value="UniProtKB-KW"/>
</dbReference>
<organism evidence="10 11">
    <name type="scientific">Novosphingobium colocasiae</name>
    <dbReference type="NCBI Taxonomy" id="1256513"/>
    <lineage>
        <taxon>Bacteria</taxon>
        <taxon>Pseudomonadati</taxon>
        <taxon>Pseudomonadota</taxon>
        <taxon>Alphaproteobacteria</taxon>
        <taxon>Sphingomonadales</taxon>
        <taxon>Sphingomonadaceae</taxon>
        <taxon>Novosphingobium</taxon>
    </lineage>
</organism>
<protein>
    <recommendedName>
        <fullName evidence="9">Phospholipid/glycerol acyltransferase domain-containing protein</fullName>
    </recommendedName>
</protein>
<evidence type="ECO:0000256" key="7">
    <source>
        <dbReference type="ARBA" id="ARBA00023315"/>
    </source>
</evidence>
<dbReference type="CDD" id="cd07989">
    <property type="entry name" value="LPLAT_AGPAT-like"/>
    <property type="match status" value="1"/>
</dbReference>
<evidence type="ECO:0000256" key="6">
    <source>
        <dbReference type="ARBA" id="ARBA00023136"/>
    </source>
</evidence>
<evidence type="ECO:0000259" key="9">
    <source>
        <dbReference type="SMART" id="SM00563"/>
    </source>
</evidence>
<evidence type="ECO:0000256" key="4">
    <source>
        <dbReference type="ARBA" id="ARBA00022989"/>
    </source>
</evidence>
<keyword evidence="3 8" id="KW-0812">Transmembrane</keyword>
<reference evidence="10" key="2">
    <citation type="submission" date="2020-09" db="EMBL/GenBank/DDBJ databases">
        <authorList>
            <person name="Sun Q."/>
            <person name="Kim S."/>
        </authorList>
    </citation>
    <scope>NUCLEOTIDE SEQUENCE</scope>
    <source>
        <strain evidence="10">KCTC 32255</strain>
    </source>
</reference>
<dbReference type="SUPFAM" id="SSF69593">
    <property type="entry name" value="Glycerol-3-phosphate (1)-acyltransferase"/>
    <property type="match status" value="1"/>
</dbReference>
<evidence type="ECO:0000256" key="1">
    <source>
        <dbReference type="ARBA" id="ARBA00004370"/>
    </source>
</evidence>
<feature type="transmembrane region" description="Helical" evidence="8">
    <location>
        <begin position="15"/>
        <end position="36"/>
    </location>
</feature>
<dbReference type="SMART" id="SM00563">
    <property type="entry name" value="PlsC"/>
    <property type="match status" value="1"/>
</dbReference>
<dbReference type="AlphaFoldDB" id="A0A918PH40"/>
<feature type="domain" description="Phospholipid/glycerol acyltransferase" evidence="9">
    <location>
        <begin position="72"/>
        <end position="186"/>
    </location>
</feature>
<dbReference type="PANTHER" id="PTHR23063:SF52">
    <property type="entry name" value="LYSOPHOSPHATIDYLCHOLINE ACYLTRANSFERASE"/>
    <property type="match status" value="1"/>
</dbReference>
<evidence type="ECO:0000256" key="2">
    <source>
        <dbReference type="ARBA" id="ARBA00022679"/>
    </source>
</evidence>
<keyword evidence="11" id="KW-1185">Reference proteome</keyword>
<proteinExistence type="predicted"/>
<accession>A0A918PH40</accession>
<dbReference type="RefSeq" id="WP_189621170.1">
    <property type="nucleotide sequence ID" value="NZ_BMZA01000007.1"/>
</dbReference>
<evidence type="ECO:0000256" key="3">
    <source>
        <dbReference type="ARBA" id="ARBA00022692"/>
    </source>
</evidence>
<evidence type="ECO:0000313" key="11">
    <source>
        <dbReference type="Proteomes" id="UP000648075"/>
    </source>
</evidence>
<evidence type="ECO:0000256" key="8">
    <source>
        <dbReference type="SAM" id="Phobius"/>
    </source>
</evidence>
<reference evidence="10" key="1">
    <citation type="journal article" date="2014" name="Int. J. Syst. Evol. Microbiol.">
        <title>Complete genome sequence of Corynebacterium casei LMG S-19264T (=DSM 44701T), isolated from a smear-ripened cheese.</title>
        <authorList>
            <consortium name="US DOE Joint Genome Institute (JGI-PGF)"/>
            <person name="Walter F."/>
            <person name="Albersmeier A."/>
            <person name="Kalinowski J."/>
            <person name="Ruckert C."/>
        </authorList>
    </citation>
    <scope>NUCLEOTIDE SEQUENCE</scope>
    <source>
        <strain evidence="10">KCTC 32255</strain>
    </source>
</reference>
<comment type="subcellular location">
    <subcellularLocation>
        <location evidence="1">Membrane</location>
    </subcellularLocation>
</comment>
<keyword evidence="2" id="KW-0808">Transferase</keyword>
<dbReference type="GO" id="GO:0016020">
    <property type="term" value="C:membrane"/>
    <property type="evidence" value="ECO:0007669"/>
    <property type="project" value="UniProtKB-SubCell"/>
</dbReference>
<dbReference type="Proteomes" id="UP000648075">
    <property type="component" value="Unassembled WGS sequence"/>
</dbReference>
<keyword evidence="5" id="KW-0443">Lipid metabolism</keyword>
<dbReference type="GO" id="GO:0016746">
    <property type="term" value="F:acyltransferase activity"/>
    <property type="evidence" value="ECO:0007669"/>
    <property type="project" value="UniProtKB-KW"/>
</dbReference>
<name>A0A918PH40_9SPHN</name>
<evidence type="ECO:0000313" key="10">
    <source>
        <dbReference type="EMBL" id="GGZ06018.1"/>
    </source>
</evidence>
<gene>
    <name evidence="10" type="ORF">GCM10011614_21100</name>
</gene>
<keyword evidence="4 8" id="KW-1133">Transmembrane helix</keyword>
<dbReference type="PANTHER" id="PTHR23063">
    <property type="entry name" value="PHOSPHOLIPID ACYLTRANSFERASE"/>
    <property type="match status" value="1"/>
</dbReference>
<dbReference type="EMBL" id="BMZA01000007">
    <property type="protein sequence ID" value="GGZ06018.1"/>
    <property type="molecule type" value="Genomic_DNA"/>
</dbReference>
<dbReference type="InterPro" id="IPR002123">
    <property type="entry name" value="Plipid/glycerol_acylTrfase"/>
</dbReference>
<keyword evidence="6 8" id="KW-0472">Membrane</keyword>